<dbReference type="GO" id="GO:0003676">
    <property type="term" value="F:nucleic acid binding"/>
    <property type="evidence" value="ECO:0007669"/>
    <property type="project" value="InterPro"/>
</dbReference>
<dbReference type="SUPFAM" id="SSF54060">
    <property type="entry name" value="His-Me finger endonucleases"/>
    <property type="match status" value="1"/>
</dbReference>
<dbReference type="Gene3D" id="3.40.570.10">
    <property type="entry name" value="Extracellular Endonuclease, subunit A"/>
    <property type="match status" value="1"/>
</dbReference>
<dbReference type="AlphaFoldDB" id="A0A7M5XMG3"/>
<feature type="chain" id="PRO_5029880547" evidence="2">
    <location>
        <begin position="24"/>
        <end position="341"/>
    </location>
</feature>
<dbReference type="PANTHER" id="PTHR21472:SF26">
    <property type="entry name" value="ENDONUCLEASE DOMAIN CONTAINING 1"/>
    <property type="match status" value="1"/>
</dbReference>
<dbReference type="OrthoDB" id="5967827at2759"/>
<dbReference type="SMART" id="SM00477">
    <property type="entry name" value="NUC"/>
    <property type="match status" value="1"/>
</dbReference>
<dbReference type="InterPro" id="IPR044929">
    <property type="entry name" value="DNA/RNA_non-sp_Endonuclease_sf"/>
</dbReference>
<feature type="domain" description="DNA/RNA non-specific endonuclease/pyrophosphatase/phosphodiesterase" evidence="4">
    <location>
        <begin position="70"/>
        <end position="291"/>
    </location>
</feature>
<feature type="signal peptide" evidence="2">
    <location>
        <begin position="1"/>
        <end position="23"/>
    </location>
</feature>
<dbReference type="GeneID" id="136822572"/>
<dbReference type="SMART" id="SM00892">
    <property type="entry name" value="Endonuclease_NS"/>
    <property type="match status" value="1"/>
</dbReference>
<sequence>MNSSAIGLLIIVIASDQLSVIQGFISTNFDQCRQDYFYNGRPPRSIKKINNVDNLGNDADTEEICQSYEGIKYFATLYDKKYKIPRYSAYLLDPNSNNGGQPSRRSTWFIEPDLVEKDKFKDMSTLSVFGKAKEKMEFVANSQATDDDYEGSLWDKGHLNPNNFQNGAGRTATFTLTNAVPQDSCLNRNYWKEAEDEAKKLLFQHCTDGKAYFITGAVPDDDKAIYVDNKPKISIPKYMYSAACCDHNTEKWNSFSFAFAAENKAGVAGVAVLKVSRLSEMTGIDFFDNGQCYSHSIPTMLHVGKFSEWNKVSLKKRKEEDTKLEELQKKFEEDINKGHNN</sequence>
<evidence type="ECO:0000259" key="4">
    <source>
        <dbReference type="SMART" id="SM00892"/>
    </source>
</evidence>
<keyword evidence="1" id="KW-0175">Coiled coil</keyword>
<feature type="domain" description="ENPP1-3/EXOG-like endonuclease/phosphodiesterase" evidence="3">
    <location>
        <begin position="71"/>
        <end position="293"/>
    </location>
</feature>
<dbReference type="RefSeq" id="XP_066934936.1">
    <property type="nucleotide sequence ID" value="XM_067078835.1"/>
</dbReference>
<evidence type="ECO:0000259" key="3">
    <source>
        <dbReference type="SMART" id="SM00477"/>
    </source>
</evidence>
<dbReference type="GO" id="GO:0016787">
    <property type="term" value="F:hydrolase activity"/>
    <property type="evidence" value="ECO:0007669"/>
    <property type="project" value="InterPro"/>
</dbReference>
<protein>
    <submittedName>
        <fullName evidence="5">Uncharacterized protein</fullName>
    </submittedName>
</protein>
<proteinExistence type="predicted"/>
<keyword evidence="6" id="KW-1185">Reference proteome</keyword>
<dbReference type="InterPro" id="IPR039015">
    <property type="entry name" value="ENDOD1"/>
</dbReference>
<dbReference type="PANTHER" id="PTHR21472">
    <property type="entry name" value="ENDONUCLEASE DOMAIN-CONTAINING 1 PROTEIN ENDOD1"/>
    <property type="match status" value="1"/>
</dbReference>
<evidence type="ECO:0000256" key="2">
    <source>
        <dbReference type="SAM" id="SignalP"/>
    </source>
</evidence>
<name>A0A7M5XMG3_9CNID</name>
<dbReference type="EnsemblMetazoa" id="CLYHEMT026371.1">
    <property type="protein sequence ID" value="CLYHEMP026371.1"/>
    <property type="gene ID" value="CLYHEMG026371"/>
</dbReference>
<evidence type="ECO:0000256" key="1">
    <source>
        <dbReference type="SAM" id="Coils"/>
    </source>
</evidence>
<dbReference type="GO" id="GO:0046872">
    <property type="term" value="F:metal ion binding"/>
    <property type="evidence" value="ECO:0007669"/>
    <property type="project" value="InterPro"/>
</dbReference>
<dbReference type="InterPro" id="IPR001604">
    <property type="entry name" value="Endo_G_ENPP1-like_dom"/>
</dbReference>
<reference evidence="5" key="1">
    <citation type="submission" date="2021-01" db="UniProtKB">
        <authorList>
            <consortium name="EnsemblMetazoa"/>
        </authorList>
    </citation>
    <scope>IDENTIFICATION</scope>
</reference>
<accession>A0A7M5XMG3</accession>
<dbReference type="Proteomes" id="UP000594262">
    <property type="component" value="Unplaced"/>
</dbReference>
<dbReference type="InterPro" id="IPR020821">
    <property type="entry name" value="ENPP1-3/EXOG-like_nuc-like"/>
</dbReference>
<keyword evidence="2" id="KW-0732">Signal</keyword>
<dbReference type="InterPro" id="IPR044925">
    <property type="entry name" value="His-Me_finger_sf"/>
</dbReference>
<evidence type="ECO:0000313" key="5">
    <source>
        <dbReference type="EnsemblMetazoa" id="CLYHEMP026371.1"/>
    </source>
</evidence>
<evidence type="ECO:0000313" key="6">
    <source>
        <dbReference type="Proteomes" id="UP000594262"/>
    </source>
</evidence>
<dbReference type="Pfam" id="PF01223">
    <property type="entry name" value="Endonuclease_NS"/>
    <property type="match status" value="1"/>
</dbReference>
<organism evidence="5 6">
    <name type="scientific">Clytia hemisphaerica</name>
    <dbReference type="NCBI Taxonomy" id="252671"/>
    <lineage>
        <taxon>Eukaryota</taxon>
        <taxon>Metazoa</taxon>
        <taxon>Cnidaria</taxon>
        <taxon>Hydrozoa</taxon>
        <taxon>Hydroidolina</taxon>
        <taxon>Leptothecata</taxon>
        <taxon>Obeliida</taxon>
        <taxon>Clytiidae</taxon>
        <taxon>Clytia</taxon>
    </lineage>
</organism>
<feature type="coiled-coil region" evidence="1">
    <location>
        <begin position="310"/>
        <end position="337"/>
    </location>
</feature>